<keyword evidence="11" id="KW-1000">Mitochondrion outer membrane</keyword>
<evidence type="ECO:0000256" key="8">
    <source>
        <dbReference type="ARBA" id="ARBA00022723"/>
    </source>
</evidence>
<dbReference type="PROSITE" id="PS50011">
    <property type="entry name" value="PROTEIN_KINASE_DOM"/>
    <property type="match status" value="1"/>
</dbReference>
<dbReference type="InterPro" id="IPR051511">
    <property type="entry name" value="MitoQC_Scaffold_Kinases"/>
</dbReference>
<comment type="cofactor">
    <cofactor evidence="1">
        <name>Mg(2+)</name>
        <dbReference type="ChEBI" id="CHEBI:18420"/>
    </cofactor>
</comment>
<evidence type="ECO:0000256" key="7">
    <source>
        <dbReference type="ARBA" id="ARBA00022679"/>
    </source>
</evidence>
<comment type="catalytic activity">
    <reaction evidence="17">
        <text>L-threonyl-[protein] + ATP = O-phospho-L-threonyl-[protein] + ADP + H(+)</text>
        <dbReference type="Rhea" id="RHEA:46608"/>
        <dbReference type="Rhea" id="RHEA-COMP:11060"/>
        <dbReference type="Rhea" id="RHEA-COMP:11605"/>
        <dbReference type="ChEBI" id="CHEBI:15378"/>
        <dbReference type="ChEBI" id="CHEBI:30013"/>
        <dbReference type="ChEBI" id="CHEBI:30616"/>
        <dbReference type="ChEBI" id="CHEBI:61977"/>
        <dbReference type="ChEBI" id="CHEBI:456216"/>
        <dbReference type="EC" id="2.7.11.1"/>
    </reaction>
</comment>
<feature type="domain" description="Protein kinase" evidence="19">
    <location>
        <begin position="140"/>
        <end position="469"/>
    </location>
</feature>
<accession>A0A1I7YEA7</accession>
<dbReference type="GO" id="GO:0046872">
    <property type="term" value="F:metal ion binding"/>
    <property type="evidence" value="ECO:0007669"/>
    <property type="project" value="UniProtKB-KW"/>
</dbReference>
<dbReference type="PROSITE" id="PS00108">
    <property type="entry name" value="PROTEIN_KINASE_ST"/>
    <property type="match status" value="1"/>
</dbReference>
<protein>
    <recommendedName>
        <fullName evidence="5">non-specific serine/threonine protein kinase</fullName>
        <ecNumber evidence="5">2.7.11.1</ecNumber>
    </recommendedName>
</protein>
<keyword evidence="16" id="KW-0496">Mitochondrion</keyword>
<evidence type="ECO:0000256" key="9">
    <source>
        <dbReference type="ARBA" id="ARBA00022741"/>
    </source>
</evidence>
<keyword evidence="14" id="KW-0460">Magnesium</keyword>
<organism evidence="20 21">
    <name type="scientific">Steinernema glaseri</name>
    <dbReference type="NCBI Taxonomy" id="37863"/>
    <lineage>
        <taxon>Eukaryota</taxon>
        <taxon>Metazoa</taxon>
        <taxon>Ecdysozoa</taxon>
        <taxon>Nematoda</taxon>
        <taxon>Chromadorea</taxon>
        <taxon>Rhabditida</taxon>
        <taxon>Tylenchina</taxon>
        <taxon>Panagrolaimomorpha</taxon>
        <taxon>Strongyloidoidea</taxon>
        <taxon>Steinernematidae</taxon>
        <taxon>Steinernema</taxon>
    </lineage>
</organism>
<dbReference type="GO" id="GO:0005829">
    <property type="term" value="C:cytosol"/>
    <property type="evidence" value="ECO:0007669"/>
    <property type="project" value="UniProtKB-SubCell"/>
</dbReference>
<evidence type="ECO:0000256" key="6">
    <source>
        <dbReference type="ARBA" id="ARBA00022527"/>
    </source>
</evidence>
<dbReference type="SUPFAM" id="SSF56112">
    <property type="entry name" value="Protein kinase-like (PK-like)"/>
    <property type="match status" value="1"/>
</dbReference>
<keyword evidence="20" id="KW-1185">Reference proteome</keyword>
<dbReference type="GO" id="GO:0090141">
    <property type="term" value="P:positive regulation of mitochondrial fission"/>
    <property type="evidence" value="ECO:0007669"/>
    <property type="project" value="TreeGrafter"/>
</dbReference>
<keyword evidence="12" id="KW-0999">Mitochondrion inner membrane</keyword>
<evidence type="ECO:0000313" key="21">
    <source>
        <dbReference type="WBParaSite" id="L893_g15262.t1"/>
    </source>
</evidence>
<comment type="catalytic activity">
    <reaction evidence="18">
        <text>L-seryl-[protein] + ATP = O-phospho-L-seryl-[protein] + ADP + H(+)</text>
        <dbReference type="Rhea" id="RHEA:17989"/>
        <dbReference type="Rhea" id="RHEA-COMP:9863"/>
        <dbReference type="Rhea" id="RHEA-COMP:11604"/>
        <dbReference type="ChEBI" id="CHEBI:15378"/>
        <dbReference type="ChEBI" id="CHEBI:29999"/>
        <dbReference type="ChEBI" id="CHEBI:30616"/>
        <dbReference type="ChEBI" id="CHEBI:83421"/>
        <dbReference type="ChEBI" id="CHEBI:456216"/>
        <dbReference type="EC" id="2.7.11.1"/>
    </reaction>
</comment>
<dbReference type="Pfam" id="PF00069">
    <property type="entry name" value="Pkinase"/>
    <property type="match status" value="1"/>
</dbReference>
<keyword evidence="13" id="KW-0067">ATP-binding</keyword>
<proteinExistence type="predicted"/>
<dbReference type="Proteomes" id="UP000095287">
    <property type="component" value="Unplaced"/>
</dbReference>
<reference evidence="21" key="1">
    <citation type="submission" date="2016-11" db="UniProtKB">
        <authorList>
            <consortium name="WormBaseParasite"/>
        </authorList>
    </citation>
    <scope>IDENTIFICATION</scope>
</reference>
<evidence type="ECO:0000256" key="2">
    <source>
        <dbReference type="ARBA" id="ARBA00004434"/>
    </source>
</evidence>
<dbReference type="GO" id="GO:0004674">
    <property type="term" value="F:protein serine/threonine kinase activity"/>
    <property type="evidence" value="ECO:0007669"/>
    <property type="project" value="UniProtKB-KW"/>
</dbReference>
<dbReference type="Gene3D" id="1.10.510.10">
    <property type="entry name" value="Transferase(Phosphotransferase) domain 1"/>
    <property type="match status" value="1"/>
</dbReference>
<evidence type="ECO:0000313" key="20">
    <source>
        <dbReference type="Proteomes" id="UP000095287"/>
    </source>
</evidence>
<keyword evidence="7" id="KW-0808">Transferase</keyword>
<dbReference type="WBParaSite" id="L893_g15262.t1">
    <property type="protein sequence ID" value="L893_g15262.t1"/>
    <property type="gene ID" value="L893_g15262"/>
</dbReference>
<dbReference type="EC" id="2.7.11.1" evidence="5"/>
<keyword evidence="6" id="KW-0723">Serine/threonine-protein kinase</keyword>
<evidence type="ECO:0000256" key="3">
    <source>
        <dbReference type="ARBA" id="ARBA00004514"/>
    </source>
</evidence>
<evidence type="ECO:0000256" key="5">
    <source>
        <dbReference type="ARBA" id="ARBA00012513"/>
    </source>
</evidence>
<dbReference type="AlphaFoldDB" id="A0A1I7YEA7"/>
<keyword evidence="10" id="KW-0418">Kinase</keyword>
<evidence type="ECO:0000256" key="1">
    <source>
        <dbReference type="ARBA" id="ARBA00001946"/>
    </source>
</evidence>
<evidence type="ECO:0000256" key="15">
    <source>
        <dbReference type="ARBA" id="ARBA00022946"/>
    </source>
</evidence>
<dbReference type="PANTHER" id="PTHR22972:SF7">
    <property type="entry name" value="SERINE_THREONINE-PROTEIN KINASE PINK1, MITOCHONDRIAL"/>
    <property type="match status" value="1"/>
</dbReference>
<dbReference type="InterPro" id="IPR000719">
    <property type="entry name" value="Prot_kinase_dom"/>
</dbReference>
<dbReference type="GO" id="GO:0005524">
    <property type="term" value="F:ATP binding"/>
    <property type="evidence" value="ECO:0007669"/>
    <property type="project" value="UniProtKB-KW"/>
</dbReference>
<evidence type="ECO:0000256" key="4">
    <source>
        <dbReference type="ARBA" id="ARBA00004572"/>
    </source>
</evidence>
<keyword evidence="12" id="KW-0472">Membrane</keyword>
<dbReference type="GO" id="GO:0005741">
    <property type="term" value="C:mitochondrial outer membrane"/>
    <property type="evidence" value="ECO:0007669"/>
    <property type="project" value="UniProtKB-SubCell"/>
</dbReference>
<evidence type="ECO:0000256" key="16">
    <source>
        <dbReference type="ARBA" id="ARBA00023128"/>
    </source>
</evidence>
<evidence type="ECO:0000256" key="13">
    <source>
        <dbReference type="ARBA" id="ARBA00022840"/>
    </source>
</evidence>
<evidence type="ECO:0000256" key="17">
    <source>
        <dbReference type="ARBA" id="ARBA00047899"/>
    </source>
</evidence>
<name>A0A1I7YEA7_9BILA</name>
<keyword evidence="9" id="KW-0547">Nucleotide-binding</keyword>
<dbReference type="InterPro" id="IPR008271">
    <property type="entry name" value="Ser/Thr_kinase_AS"/>
</dbReference>
<evidence type="ECO:0000256" key="14">
    <source>
        <dbReference type="ARBA" id="ARBA00022842"/>
    </source>
</evidence>
<keyword evidence="15" id="KW-0809">Transit peptide</keyword>
<dbReference type="PANTHER" id="PTHR22972">
    <property type="entry name" value="SERINE/THREONINE PROTEIN KINASE"/>
    <property type="match status" value="1"/>
</dbReference>
<evidence type="ECO:0000256" key="12">
    <source>
        <dbReference type="ARBA" id="ARBA00022792"/>
    </source>
</evidence>
<dbReference type="SMART" id="SM00220">
    <property type="entry name" value="S_TKc"/>
    <property type="match status" value="1"/>
</dbReference>
<dbReference type="GO" id="GO:0000422">
    <property type="term" value="P:autophagy of mitochondrion"/>
    <property type="evidence" value="ECO:0007669"/>
    <property type="project" value="TreeGrafter"/>
</dbReference>
<keyword evidence="8" id="KW-0479">Metal-binding</keyword>
<dbReference type="GO" id="GO:0042981">
    <property type="term" value="P:regulation of apoptotic process"/>
    <property type="evidence" value="ECO:0007669"/>
    <property type="project" value="TreeGrafter"/>
</dbReference>
<evidence type="ECO:0000256" key="11">
    <source>
        <dbReference type="ARBA" id="ARBA00022787"/>
    </source>
</evidence>
<evidence type="ECO:0000256" key="18">
    <source>
        <dbReference type="ARBA" id="ARBA00048679"/>
    </source>
</evidence>
<sequence length="563" mass="64659">MSFRRIGKGVWRIGEQIFLRIKGANRTNHVVKVISKHAAAGNLQKAAQRLPLSKNAFVRMLQQALRSTNKRVLARPFASLHLSRHFFGDDHRQRTRFTGLIVKRQAPVDVFDRIRNLFSSHQRYSFWKQSDEVPQQLDGYDIGSLIAYGCNAAVYEIRKASDSHHFAASNDTRLSPQDRKEMYPLALKVMFNYDFDLPEQYLWRTMGTELLPIPNPEIVLRGQIAQFRPMRHSHPNIIKIHTAFIDSMPSNLPESSNFPEATPSPLFYGYQDPKTLFIVMKRYRMTLREYTLRIKRNYWTGRVMLGQLLEAIVFLSEHRIAHRDIKSDNVLLDFETDDDIPHVVLSDFGSAMSTGSWLLEYPDDGVDLGGNQALRAPEIRCARPGPQVSVNYEKADLWAIATLGYEIFTRENPFYRDLKSNNYLELDLPPLPRKLVDPIKKLLIDTLSVDPEKRPSVHVAANVVCMSLFRFGEDVRQFLEGCGVTMDININAINDTYSPSVKKLRDRLQEILSDVTALYAAETILARGIRPGIVSQSELQLRATFLSRLDRNIIWDAVKYFFA</sequence>
<evidence type="ECO:0000259" key="19">
    <source>
        <dbReference type="PROSITE" id="PS50011"/>
    </source>
</evidence>
<evidence type="ECO:0000256" key="10">
    <source>
        <dbReference type="ARBA" id="ARBA00022777"/>
    </source>
</evidence>
<comment type="subcellular location">
    <subcellularLocation>
        <location evidence="3">Cytoplasm</location>
        <location evidence="3">Cytosol</location>
    </subcellularLocation>
    <subcellularLocation>
        <location evidence="2">Mitochondrion inner membrane</location>
        <topology evidence="2">Single-pass membrane protein</topology>
    </subcellularLocation>
    <subcellularLocation>
        <location evidence="4">Mitochondrion outer membrane</location>
        <topology evidence="4">Single-pass membrane protein</topology>
    </subcellularLocation>
</comment>
<dbReference type="GO" id="GO:0005743">
    <property type="term" value="C:mitochondrial inner membrane"/>
    <property type="evidence" value="ECO:0007669"/>
    <property type="project" value="UniProtKB-SubCell"/>
</dbReference>
<dbReference type="InterPro" id="IPR011009">
    <property type="entry name" value="Kinase-like_dom_sf"/>
</dbReference>